<feature type="region of interest" description="Disordered" evidence="1">
    <location>
        <begin position="1"/>
        <end position="25"/>
    </location>
</feature>
<comment type="caution">
    <text evidence="2">The sequence shown here is derived from an EMBL/GenBank/DDBJ whole genome shotgun (WGS) entry which is preliminary data.</text>
</comment>
<feature type="compositionally biased region" description="Low complexity" evidence="1">
    <location>
        <begin position="14"/>
        <end position="23"/>
    </location>
</feature>
<accession>A0A4C1TDH1</accession>
<proteinExistence type="predicted"/>
<evidence type="ECO:0000313" key="2">
    <source>
        <dbReference type="EMBL" id="GBP12184.1"/>
    </source>
</evidence>
<organism evidence="2 3">
    <name type="scientific">Eumeta variegata</name>
    <name type="common">Bagworm moth</name>
    <name type="synonym">Eumeta japonica</name>
    <dbReference type="NCBI Taxonomy" id="151549"/>
    <lineage>
        <taxon>Eukaryota</taxon>
        <taxon>Metazoa</taxon>
        <taxon>Ecdysozoa</taxon>
        <taxon>Arthropoda</taxon>
        <taxon>Hexapoda</taxon>
        <taxon>Insecta</taxon>
        <taxon>Pterygota</taxon>
        <taxon>Neoptera</taxon>
        <taxon>Endopterygota</taxon>
        <taxon>Lepidoptera</taxon>
        <taxon>Glossata</taxon>
        <taxon>Ditrysia</taxon>
        <taxon>Tineoidea</taxon>
        <taxon>Psychidae</taxon>
        <taxon>Oiketicinae</taxon>
        <taxon>Eumeta</taxon>
    </lineage>
</organism>
<reference evidence="2 3" key="1">
    <citation type="journal article" date="2019" name="Commun. Biol.">
        <title>The bagworm genome reveals a unique fibroin gene that provides high tensile strength.</title>
        <authorList>
            <person name="Kono N."/>
            <person name="Nakamura H."/>
            <person name="Ohtoshi R."/>
            <person name="Tomita M."/>
            <person name="Numata K."/>
            <person name="Arakawa K."/>
        </authorList>
    </citation>
    <scope>NUCLEOTIDE SEQUENCE [LARGE SCALE GENOMIC DNA]</scope>
</reference>
<dbReference type="EMBL" id="BGZK01009407">
    <property type="protein sequence ID" value="GBP12184.1"/>
    <property type="molecule type" value="Genomic_DNA"/>
</dbReference>
<dbReference type="Proteomes" id="UP000299102">
    <property type="component" value="Unassembled WGS sequence"/>
</dbReference>
<sequence length="106" mass="11760">MANQNNLIRPPVLPQNQNPNNNPGQLSIEDLTTLISRISTEVLRNQGPQIVQAVLNPDVDTNDTRDQGINDGLRNNLNDLDKIPDVVKCLKEFSGQPGEFSSWKKA</sequence>
<gene>
    <name evidence="2" type="primary">gag</name>
    <name evidence="2" type="ORF">EVAR_71784_1</name>
</gene>
<dbReference type="OrthoDB" id="8032227at2759"/>
<evidence type="ECO:0000256" key="1">
    <source>
        <dbReference type="SAM" id="MobiDB-lite"/>
    </source>
</evidence>
<keyword evidence="3" id="KW-1185">Reference proteome</keyword>
<name>A0A4C1TDH1_EUMVA</name>
<protein>
    <submittedName>
        <fullName evidence="2">Retrovirus-related Gag polyprotein from transposon HMS-Beagle</fullName>
    </submittedName>
</protein>
<dbReference type="AlphaFoldDB" id="A0A4C1TDH1"/>
<evidence type="ECO:0000313" key="3">
    <source>
        <dbReference type="Proteomes" id="UP000299102"/>
    </source>
</evidence>